<comment type="caution">
    <text evidence="6">The sequence shown here is derived from an EMBL/GenBank/DDBJ whole genome shotgun (WGS) entry which is preliminary data.</text>
</comment>
<dbReference type="Pfam" id="PF01418">
    <property type="entry name" value="HTH_6"/>
    <property type="match status" value="1"/>
</dbReference>
<dbReference type="InterPro" id="IPR036388">
    <property type="entry name" value="WH-like_DNA-bd_sf"/>
</dbReference>
<organism evidence="6 7">
    <name type="scientific">Enterocloster asparagiformis</name>
    <dbReference type="NCBI Taxonomy" id="333367"/>
    <lineage>
        <taxon>Bacteria</taxon>
        <taxon>Bacillati</taxon>
        <taxon>Bacillota</taxon>
        <taxon>Clostridia</taxon>
        <taxon>Lachnospirales</taxon>
        <taxon>Lachnospiraceae</taxon>
        <taxon>Enterocloster</taxon>
    </lineage>
</organism>
<dbReference type="GO" id="GO:1901135">
    <property type="term" value="P:carbohydrate derivative metabolic process"/>
    <property type="evidence" value="ECO:0007669"/>
    <property type="project" value="InterPro"/>
</dbReference>
<dbReference type="InterPro" id="IPR009057">
    <property type="entry name" value="Homeodomain-like_sf"/>
</dbReference>
<dbReference type="AlphaFoldDB" id="A0A413FDK1"/>
<dbReference type="SUPFAM" id="SSF46689">
    <property type="entry name" value="Homeodomain-like"/>
    <property type="match status" value="1"/>
</dbReference>
<dbReference type="InterPro" id="IPR001347">
    <property type="entry name" value="SIS_dom"/>
</dbReference>
<protein>
    <submittedName>
        <fullName evidence="6">MurR/RpiR family transcriptional regulator</fullName>
    </submittedName>
</protein>
<dbReference type="OrthoDB" id="63027at2"/>
<dbReference type="GO" id="GO:0003700">
    <property type="term" value="F:DNA-binding transcription factor activity"/>
    <property type="evidence" value="ECO:0007669"/>
    <property type="project" value="InterPro"/>
</dbReference>
<dbReference type="GO" id="GO:0097367">
    <property type="term" value="F:carbohydrate derivative binding"/>
    <property type="evidence" value="ECO:0007669"/>
    <property type="project" value="InterPro"/>
</dbReference>
<dbReference type="RefSeq" id="WP_007719173.1">
    <property type="nucleotide sequence ID" value="NZ_BAABXR010000001.1"/>
</dbReference>
<dbReference type="Proteomes" id="UP000283880">
    <property type="component" value="Unassembled WGS sequence"/>
</dbReference>
<dbReference type="InterPro" id="IPR047640">
    <property type="entry name" value="RpiR-like"/>
</dbReference>
<feature type="domain" description="SIS" evidence="5">
    <location>
        <begin position="133"/>
        <end position="268"/>
    </location>
</feature>
<keyword evidence="3" id="KW-0804">Transcription</keyword>
<sequence>MEEIRRDDEFGEDIEYIGRIKMQYASLSKSQKRIANYILNHREAVIHHSITTMAQKTGTVPSTVTRFCQALSYKGFSEMKVYMEKNLASPLTMDALIQKTDTLQVVLQKLMNSSQNAIQDTMRTLDARSLTEAVDAILAAGNILLFGQSGGYISATYARQLLLRINVLSQAVNDRVDANLAASTLKKGDVAIGFAYSGEARSVIEALTTAKHNKATTIVITANTNSTMAKLADLKLFYSYNIPDDLQYLHLASMCEIMIIGAIQAEILRRPMQLEKIDACKKAVLASRVK</sequence>
<dbReference type="PANTHER" id="PTHR30514:SF1">
    <property type="entry name" value="HTH-TYPE TRANSCRIPTIONAL REGULATOR HEXR-RELATED"/>
    <property type="match status" value="1"/>
</dbReference>
<dbReference type="EMBL" id="QSBM01000011">
    <property type="protein sequence ID" value="RGX28223.1"/>
    <property type="molecule type" value="Genomic_DNA"/>
</dbReference>
<evidence type="ECO:0000256" key="3">
    <source>
        <dbReference type="ARBA" id="ARBA00023163"/>
    </source>
</evidence>
<dbReference type="Gene3D" id="3.40.50.10490">
    <property type="entry name" value="Glucose-6-phosphate isomerase like protein, domain 1"/>
    <property type="match status" value="1"/>
</dbReference>
<dbReference type="Pfam" id="PF01380">
    <property type="entry name" value="SIS"/>
    <property type="match status" value="1"/>
</dbReference>
<evidence type="ECO:0000259" key="5">
    <source>
        <dbReference type="PROSITE" id="PS51464"/>
    </source>
</evidence>
<reference evidence="6 7" key="1">
    <citation type="submission" date="2018-08" db="EMBL/GenBank/DDBJ databases">
        <title>A genome reference for cultivated species of the human gut microbiota.</title>
        <authorList>
            <person name="Zou Y."/>
            <person name="Xue W."/>
            <person name="Luo G."/>
        </authorList>
    </citation>
    <scope>NUCLEOTIDE SEQUENCE [LARGE SCALE GENOMIC DNA]</scope>
    <source>
        <strain evidence="6 7">AF04-15</strain>
    </source>
</reference>
<evidence type="ECO:0000256" key="2">
    <source>
        <dbReference type="ARBA" id="ARBA00023125"/>
    </source>
</evidence>
<proteinExistence type="predicted"/>
<accession>A0A413FDK1</accession>
<evidence type="ECO:0000256" key="1">
    <source>
        <dbReference type="ARBA" id="ARBA00023015"/>
    </source>
</evidence>
<dbReference type="InterPro" id="IPR035472">
    <property type="entry name" value="RpiR-like_SIS"/>
</dbReference>
<dbReference type="InterPro" id="IPR046348">
    <property type="entry name" value="SIS_dom_sf"/>
</dbReference>
<evidence type="ECO:0000259" key="4">
    <source>
        <dbReference type="PROSITE" id="PS51071"/>
    </source>
</evidence>
<evidence type="ECO:0000313" key="6">
    <source>
        <dbReference type="EMBL" id="RGX28223.1"/>
    </source>
</evidence>
<dbReference type="GO" id="GO:0003677">
    <property type="term" value="F:DNA binding"/>
    <property type="evidence" value="ECO:0007669"/>
    <property type="project" value="UniProtKB-KW"/>
</dbReference>
<dbReference type="PANTHER" id="PTHR30514">
    <property type="entry name" value="GLUCOKINASE"/>
    <property type="match status" value="1"/>
</dbReference>
<dbReference type="CDD" id="cd05013">
    <property type="entry name" value="SIS_RpiR"/>
    <property type="match status" value="1"/>
</dbReference>
<keyword evidence="2" id="KW-0238">DNA-binding</keyword>
<keyword evidence="1" id="KW-0805">Transcription regulation</keyword>
<dbReference type="SUPFAM" id="SSF53697">
    <property type="entry name" value="SIS domain"/>
    <property type="match status" value="1"/>
</dbReference>
<dbReference type="PROSITE" id="PS51464">
    <property type="entry name" value="SIS"/>
    <property type="match status" value="1"/>
</dbReference>
<name>A0A413FDK1_9FIRM</name>
<feature type="domain" description="HTH rpiR-type" evidence="4">
    <location>
        <begin position="14"/>
        <end position="90"/>
    </location>
</feature>
<dbReference type="Gene3D" id="1.10.10.10">
    <property type="entry name" value="Winged helix-like DNA-binding domain superfamily/Winged helix DNA-binding domain"/>
    <property type="match status" value="1"/>
</dbReference>
<dbReference type="PROSITE" id="PS51071">
    <property type="entry name" value="HTH_RPIR"/>
    <property type="match status" value="1"/>
</dbReference>
<evidence type="ECO:0000313" key="7">
    <source>
        <dbReference type="Proteomes" id="UP000283880"/>
    </source>
</evidence>
<dbReference type="InterPro" id="IPR000281">
    <property type="entry name" value="HTH_RpiR"/>
</dbReference>
<gene>
    <name evidence="6" type="ORF">DWV29_14935</name>
</gene>